<name>A0A2P2C966_9ZZZZ</name>
<sequence length="22" mass="2426">MLYPRNADDFAGLENMISVVAV</sequence>
<dbReference type="AlphaFoldDB" id="A0A2P2C966"/>
<protein>
    <submittedName>
        <fullName evidence="1">Uncharacterized protein</fullName>
    </submittedName>
</protein>
<evidence type="ECO:0000313" key="1">
    <source>
        <dbReference type="EMBL" id="CUR58510.1"/>
    </source>
</evidence>
<accession>A0A2P2C966</accession>
<organism evidence="1">
    <name type="scientific">metagenome</name>
    <dbReference type="NCBI Taxonomy" id="256318"/>
    <lineage>
        <taxon>unclassified sequences</taxon>
        <taxon>metagenomes</taxon>
    </lineage>
</organism>
<gene>
    <name evidence="1" type="ORF">NOCA2500005</name>
</gene>
<reference evidence="1" key="1">
    <citation type="submission" date="2015-08" db="EMBL/GenBank/DDBJ databases">
        <authorList>
            <person name="Babu N.S."/>
            <person name="Beckwith C.J."/>
            <person name="Beseler K.G."/>
            <person name="Brison A."/>
            <person name="Carone J.V."/>
            <person name="Caskin T.P."/>
            <person name="Diamond M."/>
            <person name="Durham M.E."/>
            <person name="Foxe J.M."/>
            <person name="Go M."/>
            <person name="Henderson B.A."/>
            <person name="Jones I.B."/>
            <person name="McGettigan J.A."/>
            <person name="Micheletti S.J."/>
            <person name="Nasrallah M.E."/>
            <person name="Ortiz D."/>
            <person name="Piller C.R."/>
            <person name="Privatt S.R."/>
            <person name="Schneider S.L."/>
            <person name="Sharp S."/>
            <person name="Smith T.C."/>
            <person name="Stanton J.D."/>
            <person name="Ullery H.E."/>
            <person name="Wilson R.J."/>
            <person name="Serrano M.G."/>
            <person name="Buck G."/>
            <person name="Lee V."/>
            <person name="Wang Y."/>
            <person name="Carvalho R."/>
            <person name="Voegtly L."/>
            <person name="Shi R."/>
            <person name="Duckworth R."/>
            <person name="Johnson A."/>
            <person name="Loviza R."/>
            <person name="Walstead R."/>
            <person name="Shah Z."/>
            <person name="Kiflezghi M."/>
            <person name="Wade K."/>
            <person name="Ball S.L."/>
            <person name="Bradley K.W."/>
            <person name="Asai D.J."/>
            <person name="Bowman C.A."/>
            <person name="Russell D.A."/>
            <person name="Pope W.H."/>
            <person name="Jacobs-Sera D."/>
            <person name="Hendrix R.W."/>
            <person name="Hatfull G.F."/>
        </authorList>
    </citation>
    <scope>NUCLEOTIDE SEQUENCE</scope>
</reference>
<dbReference type="EMBL" id="CZKA01000046">
    <property type="protein sequence ID" value="CUR58510.1"/>
    <property type="molecule type" value="Genomic_DNA"/>
</dbReference>
<proteinExistence type="predicted"/>